<feature type="transmembrane region" description="Helical" evidence="7">
    <location>
        <begin position="27"/>
        <end position="48"/>
    </location>
</feature>
<evidence type="ECO:0000256" key="2">
    <source>
        <dbReference type="ARBA" id="ARBA00022692"/>
    </source>
</evidence>
<protein>
    <recommendedName>
        <fullName evidence="8">Rhodopsin domain-containing protein</fullName>
    </recommendedName>
</protein>
<feature type="transmembrane region" description="Helical" evidence="7">
    <location>
        <begin position="221"/>
        <end position="240"/>
    </location>
</feature>
<evidence type="ECO:0000313" key="9">
    <source>
        <dbReference type="EMBL" id="KAH7150197.1"/>
    </source>
</evidence>
<feature type="domain" description="Rhodopsin" evidence="8">
    <location>
        <begin position="44"/>
        <end position="285"/>
    </location>
</feature>
<organism evidence="9 10">
    <name type="scientific">Dactylonectria estremocensis</name>
    <dbReference type="NCBI Taxonomy" id="1079267"/>
    <lineage>
        <taxon>Eukaryota</taxon>
        <taxon>Fungi</taxon>
        <taxon>Dikarya</taxon>
        <taxon>Ascomycota</taxon>
        <taxon>Pezizomycotina</taxon>
        <taxon>Sordariomycetes</taxon>
        <taxon>Hypocreomycetidae</taxon>
        <taxon>Hypocreales</taxon>
        <taxon>Nectriaceae</taxon>
        <taxon>Dactylonectria</taxon>
    </lineage>
</organism>
<dbReference type="EMBL" id="JAGMUU010000006">
    <property type="protein sequence ID" value="KAH7150197.1"/>
    <property type="molecule type" value="Genomic_DNA"/>
</dbReference>
<feature type="transmembrane region" description="Helical" evidence="7">
    <location>
        <begin position="102"/>
        <end position="128"/>
    </location>
</feature>
<evidence type="ECO:0000259" key="8">
    <source>
        <dbReference type="Pfam" id="PF20684"/>
    </source>
</evidence>
<gene>
    <name evidence="9" type="ORF">B0J13DRAFT_661043</name>
</gene>
<evidence type="ECO:0000256" key="3">
    <source>
        <dbReference type="ARBA" id="ARBA00022989"/>
    </source>
</evidence>
<keyword evidence="4 7" id="KW-0472">Membrane</keyword>
<feature type="transmembrane region" description="Helical" evidence="7">
    <location>
        <begin position="149"/>
        <end position="168"/>
    </location>
</feature>
<sequence>MESILLPRMPPHGDVSKLPSTSRQDTVVVLTFLFPLLSLVVFLLRGYGRIKTHQWGLDDYLCGLATVLALLMMGPTFMYERLSYVGFHDKDVPEDYDPTAALWWFFFAQMVYNPILALVKASVLVFLFRLGGQKQKVRWSIHALNAFNAAHAVAVFFVALFQCIPIEANWNAEARTNAVCIEKEFHVISSFLVLLTDFLVLGIPFWIFLGLKMPAGTKVTLIGVFMVGLIVPAVSIVRLVEIMKIYYAPGGASDFHYSITIVYSTIEVNLAIISASVPALRYLVRNWFPRLFGSTAKGKYNTSGNPYYGTNSRTAPRTGDAIGLKDVRSARHHTEIRSESPTGSEEEIMTYNGIIRTMDVSQTYSNASGAMSRDSTDFKTNPTSKTESL</sequence>
<evidence type="ECO:0000313" key="10">
    <source>
        <dbReference type="Proteomes" id="UP000717696"/>
    </source>
</evidence>
<feature type="transmembrane region" description="Helical" evidence="7">
    <location>
        <begin position="188"/>
        <end position="209"/>
    </location>
</feature>
<feature type="compositionally biased region" description="Polar residues" evidence="6">
    <location>
        <begin position="378"/>
        <end position="389"/>
    </location>
</feature>
<dbReference type="AlphaFoldDB" id="A0A9P9J9B5"/>
<keyword evidence="2 7" id="KW-0812">Transmembrane</keyword>
<feature type="transmembrane region" description="Helical" evidence="7">
    <location>
        <begin position="260"/>
        <end position="284"/>
    </location>
</feature>
<comment type="caution">
    <text evidence="9">The sequence shown here is derived from an EMBL/GenBank/DDBJ whole genome shotgun (WGS) entry which is preliminary data.</text>
</comment>
<evidence type="ECO:0000256" key="1">
    <source>
        <dbReference type="ARBA" id="ARBA00004141"/>
    </source>
</evidence>
<dbReference type="Pfam" id="PF20684">
    <property type="entry name" value="Fung_rhodopsin"/>
    <property type="match status" value="1"/>
</dbReference>
<evidence type="ECO:0000256" key="4">
    <source>
        <dbReference type="ARBA" id="ARBA00023136"/>
    </source>
</evidence>
<dbReference type="PANTHER" id="PTHR33048">
    <property type="entry name" value="PTH11-LIKE INTEGRAL MEMBRANE PROTEIN (AFU_ORTHOLOGUE AFUA_5G11245)"/>
    <property type="match status" value="1"/>
</dbReference>
<keyword evidence="10" id="KW-1185">Reference proteome</keyword>
<dbReference type="OrthoDB" id="5283415at2759"/>
<comment type="similarity">
    <text evidence="5">Belongs to the SAT4 family.</text>
</comment>
<accession>A0A9P9J9B5</accession>
<dbReference type="InterPro" id="IPR049326">
    <property type="entry name" value="Rhodopsin_dom_fungi"/>
</dbReference>
<evidence type="ECO:0000256" key="6">
    <source>
        <dbReference type="SAM" id="MobiDB-lite"/>
    </source>
</evidence>
<dbReference type="GO" id="GO:0016020">
    <property type="term" value="C:membrane"/>
    <property type="evidence" value="ECO:0007669"/>
    <property type="project" value="UniProtKB-SubCell"/>
</dbReference>
<evidence type="ECO:0000256" key="5">
    <source>
        <dbReference type="ARBA" id="ARBA00038359"/>
    </source>
</evidence>
<proteinExistence type="inferred from homology"/>
<feature type="transmembrane region" description="Helical" evidence="7">
    <location>
        <begin position="60"/>
        <end position="82"/>
    </location>
</feature>
<dbReference type="Proteomes" id="UP000717696">
    <property type="component" value="Unassembled WGS sequence"/>
</dbReference>
<dbReference type="InterPro" id="IPR052337">
    <property type="entry name" value="SAT4-like"/>
</dbReference>
<name>A0A9P9J9B5_9HYPO</name>
<feature type="region of interest" description="Disordered" evidence="6">
    <location>
        <begin position="366"/>
        <end position="389"/>
    </location>
</feature>
<evidence type="ECO:0000256" key="7">
    <source>
        <dbReference type="SAM" id="Phobius"/>
    </source>
</evidence>
<comment type="subcellular location">
    <subcellularLocation>
        <location evidence="1">Membrane</location>
        <topology evidence="1">Multi-pass membrane protein</topology>
    </subcellularLocation>
</comment>
<reference evidence="9" key="1">
    <citation type="journal article" date="2021" name="Nat. Commun.">
        <title>Genetic determinants of endophytism in the Arabidopsis root mycobiome.</title>
        <authorList>
            <person name="Mesny F."/>
            <person name="Miyauchi S."/>
            <person name="Thiergart T."/>
            <person name="Pickel B."/>
            <person name="Atanasova L."/>
            <person name="Karlsson M."/>
            <person name="Huettel B."/>
            <person name="Barry K.W."/>
            <person name="Haridas S."/>
            <person name="Chen C."/>
            <person name="Bauer D."/>
            <person name="Andreopoulos W."/>
            <person name="Pangilinan J."/>
            <person name="LaButti K."/>
            <person name="Riley R."/>
            <person name="Lipzen A."/>
            <person name="Clum A."/>
            <person name="Drula E."/>
            <person name="Henrissat B."/>
            <person name="Kohler A."/>
            <person name="Grigoriev I.V."/>
            <person name="Martin F.M."/>
            <person name="Hacquard S."/>
        </authorList>
    </citation>
    <scope>NUCLEOTIDE SEQUENCE</scope>
    <source>
        <strain evidence="9">MPI-CAGE-AT-0021</strain>
    </source>
</reference>
<dbReference type="PANTHER" id="PTHR33048:SF47">
    <property type="entry name" value="INTEGRAL MEMBRANE PROTEIN-RELATED"/>
    <property type="match status" value="1"/>
</dbReference>
<keyword evidence="3 7" id="KW-1133">Transmembrane helix</keyword>